<dbReference type="InterPro" id="IPR012337">
    <property type="entry name" value="RNaseH-like_sf"/>
</dbReference>
<dbReference type="SUPFAM" id="SSF53098">
    <property type="entry name" value="Ribonuclease H-like"/>
    <property type="match status" value="1"/>
</dbReference>
<dbReference type="InterPro" id="IPR036397">
    <property type="entry name" value="RNaseH_sf"/>
</dbReference>
<dbReference type="HOGENOM" id="CLU_090243_0_0_2"/>
<reference evidence="2 3" key="1">
    <citation type="journal article" date="2012" name="J. Bacteriol.">
        <title>Genome sequence of 'Candidatus Methanomethylophilus alvus' Mx1201, a methanogenic archaeon from the human gut belonging to a seventh order of methanogens.</title>
        <authorList>
            <person name="Borrel G."/>
            <person name="Harris H.M."/>
            <person name="Tottey W."/>
            <person name="Mihajlovski A."/>
            <person name="Parisot N."/>
            <person name="Peyretaillade E."/>
            <person name="Peyret P."/>
            <person name="Gribaldo S."/>
            <person name="O'Toole P.W."/>
            <person name="Brugere J.F."/>
        </authorList>
    </citation>
    <scope>NUCLEOTIDE SEQUENCE [LARGE SCALE GENOMIC DNA]</scope>
    <source>
        <strain evidence="2 3">Mx1201</strain>
    </source>
</reference>
<feature type="domain" description="Exonuclease" evidence="1">
    <location>
        <begin position="16"/>
        <end position="217"/>
    </location>
</feature>
<dbReference type="OrthoDB" id="381405at2157"/>
<dbReference type="InterPro" id="IPR013520">
    <property type="entry name" value="Ribonucl_H"/>
</dbReference>
<sequence>MSIICLDDFADDCPDKILVLDTETTGLVGGPEFPGDKKHDLVVDIGICEACLSTGKVREIYSSVVGYDVDEWSEDMVHSWIFENTDLTVEKVACAMPFFEVKKQVEKIVKGRWLTTYNMRYDLDKFLYREPWNLKGLFMECRDIMFSAANVCRLPLPDPRLETQYEKYRYPKLDYAYEKILGGKDPAGIHGVQDHRALSDAKVASYVMIKMHDDGEYDPMDLRGRHSS</sequence>
<proteinExistence type="predicted"/>
<dbReference type="SMART" id="SM00479">
    <property type="entry name" value="EXOIII"/>
    <property type="match status" value="1"/>
</dbReference>
<dbReference type="STRING" id="1236689.MMALV_07270"/>
<organism evidence="2 3">
    <name type="scientific">Methanomethylophilus alvi (strain Mx1201)</name>
    <dbReference type="NCBI Taxonomy" id="1236689"/>
    <lineage>
        <taxon>Archaea</taxon>
        <taxon>Methanobacteriati</taxon>
        <taxon>Thermoplasmatota</taxon>
        <taxon>Thermoplasmata</taxon>
        <taxon>Methanomassiliicoccales</taxon>
        <taxon>Methanomethylophilaceae</taxon>
        <taxon>Methanomethylophilus</taxon>
    </lineage>
</organism>
<dbReference type="GeneID" id="41321517"/>
<dbReference type="InParanoid" id="M9SDI4"/>
<keyword evidence="3" id="KW-1185">Reference proteome</keyword>
<name>M9SDI4_METAX</name>
<dbReference type="Proteomes" id="UP000012672">
    <property type="component" value="Chromosome"/>
</dbReference>
<dbReference type="Gene3D" id="3.30.420.10">
    <property type="entry name" value="Ribonuclease H-like superfamily/Ribonuclease H"/>
    <property type="match status" value="1"/>
</dbReference>
<evidence type="ECO:0000313" key="2">
    <source>
        <dbReference type="EMBL" id="AGI85465.1"/>
    </source>
</evidence>
<dbReference type="RefSeq" id="WP_015504612.1">
    <property type="nucleotide sequence ID" value="NC_020913.1"/>
</dbReference>
<gene>
    <name evidence="2" type="ORF">MMALV_07270</name>
</gene>
<evidence type="ECO:0000259" key="1">
    <source>
        <dbReference type="SMART" id="SM00479"/>
    </source>
</evidence>
<protein>
    <recommendedName>
        <fullName evidence="1">Exonuclease domain-containing protein</fullName>
    </recommendedName>
</protein>
<dbReference type="GO" id="GO:0003676">
    <property type="term" value="F:nucleic acid binding"/>
    <property type="evidence" value="ECO:0007669"/>
    <property type="project" value="InterPro"/>
</dbReference>
<dbReference type="eggNOG" id="arCOG05109">
    <property type="taxonomic scope" value="Archaea"/>
</dbReference>
<accession>M9SDI4</accession>
<dbReference type="KEGG" id="max:MMALV_07270"/>
<evidence type="ECO:0000313" key="3">
    <source>
        <dbReference type="Proteomes" id="UP000012672"/>
    </source>
</evidence>
<dbReference type="EMBL" id="CP004049">
    <property type="protein sequence ID" value="AGI85465.1"/>
    <property type="molecule type" value="Genomic_DNA"/>
</dbReference>
<dbReference type="AlphaFoldDB" id="M9SDI4"/>